<reference evidence="1 2" key="1">
    <citation type="submission" date="2017-04" db="EMBL/GenBank/DDBJ databases">
        <authorList>
            <person name="Afonso C.L."/>
            <person name="Miller P.J."/>
            <person name="Scott M.A."/>
            <person name="Spackman E."/>
            <person name="Goraichik I."/>
            <person name="Dimitrov K.M."/>
            <person name="Suarez D.L."/>
            <person name="Swayne D.E."/>
        </authorList>
    </citation>
    <scope>NUCLEOTIDE SEQUENCE [LARGE SCALE GENOMIC DNA]</scope>
    <source>
        <strain evidence="1 2">N3/975</strain>
    </source>
</reference>
<evidence type="ECO:0000313" key="1">
    <source>
        <dbReference type="EMBL" id="SMF75399.1"/>
    </source>
</evidence>
<evidence type="ECO:0000313" key="2">
    <source>
        <dbReference type="Proteomes" id="UP000192940"/>
    </source>
</evidence>
<keyword evidence="2" id="KW-1185">Reference proteome</keyword>
<dbReference type="STRING" id="1313296.SAMN05661091_1195"/>
<dbReference type="Proteomes" id="UP000192940">
    <property type="component" value="Chromosome I"/>
</dbReference>
<sequence>MDIRRVGSKIQYVGSSFIRCKALRVRIVPTIALAPEFLELFLGGRNSGTKERMLSMRAFLWEAFTATAFPESIRPLRCLRPK</sequence>
<dbReference type="AlphaFoldDB" id="A0A1X7GVN4"/>
<dbReference type="EMBL" id="LT840184">
    <property type="protein sequence ID" value="SMF75399.1"/>
    <property type="molecule type" value="Genomic_DNA"/>
</dbReference>
<name>A0A1X7GVN4_9BACL</name>
<gene>
    <name evidence="1" type="ORF">SAMN05661091_1195</name>
</gene>
<protein>
    <submittedName>
        <fullName evidence="1">Uncharacterized protein</fullName>
    </submittedName>
</protein>
<organism evidence="1 2">
    <name type="scientific">Paenibacillus uliginis N3/975</name>
    <dbReference type="NCBI Taxonomy" id="1313296"/>
    <lineage>
        <taxon>Bacteria</taxon>
        <taxon>Bacillati</taxon>
        <taxon>Bacillota</taxon>
        <taxon>Bacilli</taxon>
        <taxon>Bacillales</taxon>
        <taxon>Paenibacillaceae</taxon>
        <taxon>Paenibacillus</taxon>
    </lineage>
</organism>
<accession>A0A1X7GVN4</accession>
<proteinExistence type="predicted"/>